<dbReference type="Gene3D" id="3.10.170.10">
    <property type="match status" value="1"/>
</dbReference>
<dbReference type="GO" id="GO:0006508">
    <property type="term" value="P:proteolysis"/>
    <property type="evidence" value="ECO:0007669"/>
    <property type="project" value="UniProtKB-KW"/>
</dbReference>
<feature type="domain" description="Peptidase M4 C-terminal" evidence="10">
    <location>
        <begin position="35"/>
        <end position="134"/>
    </location>
</feature>
<keyword evidence="5 8" id="KW-0862">Zinc</keyword>
<dbReference type="GO" id="GO:0005576">
    <property type="term" value="C:extracellular region"/>
    <property type="evidence" value="ECO:0007669"/>
    <property type="project" value="UniProtKB-SubCell"/>
</dbReference>
<feature type="active site" description="Proton donor" evidence="7">
    <location>
        <position position="125"/>
    </location>
</feature>
<evidence type="ECO:0000256" key="6">
    <source>
        <dbReference type="ARBA" id="ARBA00023049"/>
    </source>
</evidence>
<evidence type="ECO:0000313" key="12">
    <source>
        <dbReference type="Proteomes" id="UP000323105"/>
    </source>
</evidence>
<dbReference type="AlphaFoldDB" id="A0A5A7MLP4"/>
<keyword evidence="4 8" id="KW-0378">Hydrolase</keyword>
<dbReference type="Proteomes" id="UP000323105">
    <property type="component" value="Unassembled WGS sequence"/>
</dbReference>
<evidence type="ECO:0000256" key="1">
    <source>
        <dbReference type="ARBA" id="ARBA00009388"/>
    </source>
</evidence>
<dbReference type="SUPFAM" id="SSF55486">
    <property type="entry name" value="Metalloproteases ('zincins'), catalytic domain"/>
    <property type="match status" value="1"/>
</dbReference>
<dbReference type="Pfam" id="PF02868">
    <property type="entry name" value="Peptidase_M4_C"/>
    <property type="match status" value="1"/>
</dbReference>
<evidence type="ECO:0000256" key="8">
    <source>
        <dbReference type="RuleBase" id="RU366073"/>
    </source>
</evidence>
<dbReference type="EMBL" id="BKBW01000020">
    <property type="protein sequence ID" value="GEQ77889.1"/>
    <property type="molecule type" value="Genomic_DNA"/>
</dbReference>
<dbReference type="GO" id="GO:0004222">
    <property type="term" value="F:metalloendopeptidase activity"/>
    <property type="evidence" value="ECO:0007669"/>
    <property type="project" value="UniProtKB-UniRule"/>
</dbReference>
<dbReference type="PANTHER" id="PTHR43579">
    <property type="match status" value="1"/>
</dbReference>
<dbReference type="PANTHER" id="PTHR43579:SF1">
    <property type="entry name" value="NEUTRAL METALLOPROTEINASE"/>
    <property type="match status" value="1"/>
</dbReference>
<keyword evidence="3" id="KW-0479">Metal-binding</keyword>
<evidence type="ECO:0000256" key="5">
    <source>
        <dbReference type="ARBA" id="ARBA00022833"/>
    </source>
</evidence>
<organism evidence="11 12">
    <name type="scientific">Comamonas testosteroni</name>
    <name type="common">Pseudomonas testosteroni</name>
    <dbReference type="NCBI Taxonomy" id="285"/>
    <lineage>
        <taxon>Bacteria</taxon>
        <taxon>Pseudomonadati</taxon>
        <taxon>Pseudomonadota</taxon>
        <taxon>Betaproteobacteria</taxon>
        <taxon>Burkholderiales</taxon>
        <taxon>Comamonadaceae</taxon>
        <taxon>Comamonas</taxon>
    </lineage>
</organism>
<evidence type="ECO:0000256" key="3">
    <source>
        <dbReference type="ARBA" id="ARBA00022723"/>
    </source>
</evidence>
<comment type="similarity">
    <text evidence="1 8">Belongs to the peptidase M4 family.</text>
</comment>
<comment type="function">
    <text evidence="8">Extracellular zinc metalloprotease.</text>
</comment>
<comment type="cofactor">
    <cofactor evidence="8">
        <name>Zn(2+)</name>
        <dbReference type="ChEBI" id="CHEBI:29105"/>
    </cofactor>
</comment>
<feature type="domain" description="Peptidase M4" evidence="9">
    <location>
        <begin position="1"/>
        <end position="29"/>
    </location>
</feature>
<evidence type="ECO:0000256" key="4">
    <source>
        <dbReference type="ARBA" id="ARBA00022801"/>
    </source>
</evidence>
<dbReference type="Gene3D" id="1.10.390.10">
    <property type="entry name" value="Neutral Protease Domain 2"/>
    <property type="match status" value="1"/>
</dbReference>
<reference evidence="11 12" key="1">
    <citation type="journal article" date="2019" name="Microbiol. Resour. Announc.">
        <title>Draft Genome Sequence of Comamonas testosteroni TA441, a Bacterium That Has a Cryptic Phenol Degradation Gene Cluster.</title>
        <authorList>
            <person name="Arai H."/>
            <person name="Ishii M."/>
        </authorList>
    </citation>
    <scope>NUCLEOTIDE SEQUENCE [LARGE SCALE GENOMIC DNA]</scope>
    <source>
        <strain evidence="11 12">TA441</strain>
    </source>
</reference>
<keyword evidence="2 8" id="KW-0645">Protease</keyword>
<dbReference type="InterPro" id="IPR052759">
    <property type="entry name" value="Metalloprotease_M4"/>
</dbReference>
<comment type="subcellular location">
    <subcellularLocation>
        <location evidence="8">Secreted</location>
    </subcellularLocation>
</comment>
<evidence type="ECO:0000256" key="7">
    <source>
        <dbReference type="PIRSR" id="PIRSR623612-1"/>
    </source>
</evidence>
<dbReference type="InterPro" id="IPR027268">
    <property type="entry name" value="Peptidase_M4/M1_CTD_sf"/>
</dbReference>
<evidence type="ECO:0000259" key="9">
    <source>
        <dbReference type="Pfam" id="PF01447"/>
    </source>
</evidence>
<dbReference type="PRINTS" id="PR00730">
    <property type="entry name" value="THERMOLYSIN"/>
</dbReference>
<accession>A0A5A7MLP4</accession>
<feature type="active site" evidence="7">
    <location>
        <position position="24"/>
    </location>
</feature>
<comment type="caution">
    <text evidence="11">The sequence shown here is derived from an EMBL/GenBank/DDBJ whole genome shotgun (WGS) entry which is preliminary data.</text>
</comment>
<protein>
    <recommendedName>
        <fullName evidence="8">Neutral metalloproteinase</fullName>
        <ecNumber evidence="8">3.4.24.-</ecNumber>
    </recommendedName>
</protein>
<keyword evidence="6 8" id="KW-0482">Metalloprotease</keyword>
<gene>
    <name evidence="11" type="ORF">CTTA_4894</name>
</gene>
<sequence length="143" mass="15504">MVFGDDDGRIFNRFTVALDVIAHELTHGVSDREGGLSYQGQSGALNESLADVFEILTKQFHLQQRVSSADWLIGVGLFLPDMNARGLRSIAAPGSSYDDPVLGKDPQPGHMRDYVKTREDNGGVHINPGIPNHGLLPVSLIPT</sequence>
<evidence type="ECO:0000313" key="11">
    <source>
        <dbReference type="EMBL" id="GEQ77889.1"/>
    </source>
</evidence>
<evidence type="ECO:0000256" key="2">
    <source>
        <dbReference type="ARBA" id="ARBA00022670"/>
    </source>
</evidence>
<dbReference type="InterPro" id="IPR013856">
    <property type="entry name" value="Peptidase_M4_domain"/>
</dbReference>
<dbReference type="GO" id="GO:0046872">
    <property type="term" value="F:metal ion binding"/>
    <property type="evidence" value="ECO:0007669"/>
    <property type="project" value="UniProtKB-UniRule"/>
</dbReference>
<dbReference type="InterPro" id="IPR023612">
    <property type="entry name" value="Peptidase_M4"/>
</dbReference>
<evidence type="ECO:0000259" key="10">
    <source>
        <dbReference type="Pfam" id="PF02868"/>
    </source>
</evidence>
<proteinExistence type="inferred from homology"/>
<dbReference type="InterPro" id="IPR001570">
    <property type="entry name" value="Peptidase_M4_C_domain"/>
</dbReference>
<dbReference type="EC" id="3.4.24.-" evidence="8"/>
<keyword evidence="8" id="KW-0964">Secreted</keyword>
<dbReference type="Pfam" id="PF01447">
    <property type="entry name" value="Peptidase_M4"/>
    <property type="match status" value="1"/>
</dbReference>
<name>A0A5A7MLP4_COMTE</name>